<dbReference type="KEGG" id="dja:HY57_19010"/>
<keyword evidence="7" id="KW-1005">Bacterial flagellum biogenesis</keyword>
<gene>
    <name evidence="7" type="primary">flhA</name>
    <name evidence="8" type="ORF">HY57_19010</name>
</gene>
<dbReference type="Pfam" id="PF00771">
    <property type="entry name" value="FHIPEP"/>
    <property type="match status" value="1"/>
</dbReference>
<protein>
    <recommendedName>
        <fullName evidence="7">Flagellar biosynthesis protein FlhA</fullName>
    </recommendedName>
</protein>
<comment type="similarity">
    <text evidence="2 7">Belongs to the FHIPEP (flagella/HR/invasion proteins export pore) family.</text>
</comment>
<name>A0A075K4U7_9GAMM</name>
<evidence type="ECO:0000256" key="4">
    <source>
        <dbReference type="ARBA" id="ARBA00022692"/>
    </source>
</evidence>
<dbReference type="PRINTS" id="PR00949">
    <property type="entry name" value="TYPE3IMAPROT"/>
</dbReference>
<keyword evidence="7" id="KW-0653">Protein transport</keyword>
<evidence type="ECO:0000256" key="6">
    <source>
        <dbReference type="ARBA" id="ARBA00023136"/>
    </source>
</evidence>
<dbReference type="InterPro" id="IPR042193">
    <property type="entry name" value="FHIPEP_3"/>
</dbReference>
<keyword evidence="4 7" id="KW-0812">Transmembrane</keyword>
<comment type="subcellular location">
    <subcellularLocation>
        <location evidence="1 7">Cell membrane</location>
        <topology evidence="1 7">Multi-pass membrane protein</topology>
    </subcellularLocation>
</comment>
<keyword evidence="8" id="KW-0282">Flagellum</keyword>
<feature type="transmembrane region" description="Helical" evidence="7">
    <location>
        <begin position="247"/>
        <end position="265"/>
    </location>
</feature>
<dbReference type="Gene3D" id="1.10.8.540">
    <property type="entry name" value="FHIPEP family, domain 3"/>
    <property type="match status" value="1"/>
</dbReference>
<feature type="transmembrane region" description="Helical" evidence="7">
    <location>
        <begin position="73"/>
        <end position="93"/>
    </location>
</feature>
<keyword evidence="7" id="KW-1006">Bacterial flagellum protein export</keyword>
<proteinExistence type="inferred from homology"/>
<dbReference type="EMBL" id="CP008884">
    <property type="protein sequence ID" value="AIF49184.1"/>
    <property type="molecule type" value="Genomic_DNA"/>
</dbReference>
<evidence type="ECO:0000256" key="5">
    <source>
        <dbReference type="ARBA" id="ARBA00022989"/>
    </source>
</evidence>
<sequence>MANATALGNLKSLGRRGLGAPVIMLAALAMMMLPLPPFILDMLFSFNIALSLVILLAVIYVMRPLEFAAFPTVVLMATLLRLALNIASTRVVLLHGHDGPGAAGKVIEAFGEFVIGGNFAVGLVVFAILTIINFVVVTKGATRVSEVTARFTLDAMPGKQMAIDADLNAGLLNQEQARERRQEVREEADFYGSMDGASKFVRGDATAGILILIINIVGGFFVGILQHGLSAGEAAKTYTLLTIGDGLVAQVPSLMLSIATAVIVTRVSKSTDMGKQLVGQLFGQPRALAVAGVVLGVMGLIPGMPNIAFLLLGGTCGGAAWLMIKREREAQERVAKAAADVPPPAAPPTERLELGWEDVASVDPLGLEVGYRLIPLVDTHQGGELMGRIKSVRRKLSQEMGFLVPAVHIRDNLDLGPNTYRVTLMGVPMGEAEVHNDRLLAINPGRVQDGLQGIPTRDPAFGLEALWIEPGQRETAQSLGYTVVDPATVIATHLSHILQSHAHELLSHQDVQQLLDRLAQTAPKLVEDLVPKRLSLGVVVKVMQNLLAERVPIRNMRSIVESLAEHAGQSQDPGALTAAVRVALGRQIVQEISGLGTEIPVITLAPELEQILMGSLANGGVAGAAVEPGLADRLQQGVADAARKQEMSGEPAVLLVAPQLRPWLARFTRHVAQNLHVLAYNEVPDNRRVRLVQALGR</sequence>
<feature type="transmembrane region" description="Helical" evidence="7">
    <location>
        <begin position="277"/>
        <end position="301"/>
    </location>
</feature>
<keyword evidence="5 7" id="KW-1133">Transmembrane helix</keyword>
<keyword evidence="8" id="KW-0969">Cilium</keyword>
<dbReference type="InterPro" id="IPR042194">
    <property type="entry name" value="FHIPEP_1"/>
</dbReference>
<dbReference type="NCBIfam" id="TIGR01398">
    <property type="entry name" value="FlhA"/>
    <property type="match status" value="1"/>
</dbReference>
<evidence type="ECO:0000256" key="2">
    <source>
        <dbReference type="ARBA" id="ARBA00008835"/>
    </source>
</evidence>
<keyword evidence="3 7" id="KW-1003">Cell membrane</keyword>
<dbReference type="STRING" id="1217721.HY57_19010"/>
<dbReference type="InterPro" id="IPR001712">
    <property type="entry name" value="T3SS_FHIPEP"/>
</dbReference>
<dbReference type="OrthoDB" id="9759185at2"/>
<dbReference type="PANTHER" id="PTHR30161">
    <property type="entry name" value="FLAGELLAR EXPORT PROTEIN, MEMBRANE FLHA SUBUNIT-RELATED"/>
    <property type="match status" value="1"/>
</dbReference>
<dbReference type="GO" id="GO:0005886">
    <property type="term" value="C:plasma membrane"/>
    <property type="evidence" value="ECO:0007669"/>
    <property type="project" value="UniProtKB-SubCell"/>
</dbReference>
<feature type="transmembrane region" description="Helical" evidence="7">
    <location>
        <begin position="207"/>
        <end position="227"/>
    </location>
</feature>
<feature type="transmembrane region" description="Helical" evidence="7">
    <location>
        <begin position="18"/>
        <end position="36"/>
    </location>
</feature>
<accession>A0A075K4U7</accession>
<dbReference type="InterPro" id="IPR042196">
    <property type="entry name" value="FHIPEP_4"/>
</dbReference>
<dbReference type="PATRIC" id="fig|1217721.7.peg.3896"/>
<dbReference type="Gene3D" id="3.40.30.60">
    <property type="entry name" value="FHIPEP family, domain 1"/>
    <property type="match status" value="1"/>
</dbReference>
<evidence type="ECO:0000256" key="7">
    <source>
        <dbReference type="RuleBase" id="RU364093"/>
    </source>
</evidence>
<evidence type="ECO:0000313" key="8">
    <source>
        <dbReference type="EMBL" id="AIF49184.1"/>
    </source>
</evidence>
<dbReference type="PANTHER" id="PTHR30161:SF1">
    <property type="entry name" value="FLAGELLAR BIOSYNTHESIS PROTEIN FLHA-RELATED"/>
    <property type="match status" value="1"/>
</dbReference>
<evidence type="ECO:0000256" key="3">
    <source>
        <dbReference type="ARBA" id="ARBA00022475"/>
    </source>
</evidence>
<evidence type="ECO:0000256" key="1">
    <source>
        <dbReference type="ARBA" id="ARBA00004651"/>
    </source>
</evidence>
<dbReference type="GO" id="GO:0044780">
    <property type="term" value="P:bacterial-type flagellum assembly"/>
    <property type="evidence" value="ECO:0007669"/>
    <property type="project" value="InterPro"/>
</dbReference>
<reference evidence="8 9" key="1">
    <citation type="submission" date="2014-07" db="EMBL/GenBank/DDBJ databases">
        <title>Complete Genome Sequence of Dyella japonica Strain A8 Isolated from Malaysian Tropical Soil.</title>
        <authorList>
            <person name="Hui R.K.H."/>
            <person name="Chen J.-W."/>
            <person name="Chan K.-G."/>
            <person name="Leung F.C.C."/>
        </authorList>
    </citation>
    <scope>NUCLEOTIDE SEQUENCE [LARGE SCALE GENOMIC DNA]</scope>
    <source>
        <strain evidence="8 9">A8</strain>
    </source>
</reference>
<feature type="transmembrane region" description="Helical" evidence="7">
    <location>
        <begin position="113"/>
        <end position="136"/>
    </location>
</feature>
<dbReference type="Gene3D" id="3.40.50.12790">
    <property type="entry name" value="FHIPEP family, domain 4"/>
    <property type="match status" value="1"/>
</dbReference>
<dbReference type="RefSeq" id="WP_019466572.1">
    <property type="nucleotide sequence ID" value="NZ_ALOY01000176.1"/>
</dbReference>
<dbReference type="Proteomes" id="UP000027987">
    <property type="component" value="Chromosome"/>
</dbReference>
<comment type="function">
    <text evidence="7">Required for formation of the rod structure of the flagellar apparatus. Together with FliI and FliH, may constitute the export apparatus of flagellin.</text>
</comment>
<keyword evidence="7" id="KW-0813">Transport</keyword>
<dbReference type="GO" id="GO:0009306">
    <property type="term" value="P:protein secretion"/>
    <property type="evidence" value="ECO:0007669"/>
    <property type="project" value="InterPro"/>
</dbReference>
<dbReference type="PIRSF" id="PIRSF005419">
    <property type="entry name" value="FlhA"/>
    <property type="match status" value="1"/>
</dbReference>
<keyword evidence="9" id="KW-1185">Reference proteome</keyword>
<keyword evidence="8" id="KW-0966">Cell projection</keyword>
<evidence type="ECO:0000313" key="9">
    <source>
        <dbReference type="Proteomes" id="UP000027987"/>
    </source>
</evidence>
<dbReference type="InterPro" id="IPR006301">
    <property type="entry name" value="FlhA"/>
</dbReference>
<dbReference type="HOGENOM" id="CLU_015346_3_0_6"/>
<feature type="transmembrane region" description="Helical" evidence="7">
    <location>
        <begin position="42"/>
        <end position="61"/>
    </location>
</feature>
<dbReference type="AlphaFoldDB" id="A0A075K4U7"/>
<organism evidence="8 9">
    <name type="scientific">Dyella japonica A8</name>
    <dbReference type="NCBI Taxonomy" id="1217721"/>
    <lineage>
        <taxon>Bacteria</taxon>
        <taxon>Pseudomonadati</taxon>
        <taxon>Pseudomonadota</taxon>
        <taxon>Gammaproteobacteria</taxon>
        <taxon>Lysobacterales</taxon>
        <taxon>Rhodanobacteraceae</taxon>
        <taxon>Dyella</taxon>
    </lineage>
</organism>
<keyword evidence="6 7" id="KW-0472">Membrane</keyword>